<organism evidence="1 2">
    <name type="scientific">Stylosanthes scabra</name>
    <dbReference type="NCBI Taxonomy" id="79078"/>
    <lineage>
        <taxon>Eukaryota</taxon>
        <taxon>Viridiplantae</taxon>
        <taxon>Streptophyta</taxon>
        <taxon>Embryophyta</taxon>
        <taxon>Tracheophyta</taxon>
        <taxon>Spermatophyta</taxon>
        <taxon>Magnoliopsida</taxon>
        <taxon>eudicotyledons</taxon>
        <taxon>Gunneridae</taxon>
        <taxon>Pentapetalae</taxon>
        <taxon>rosids</taxon>
        <taxon>fabids</taxon>
        <taxon>Fabales</taxon>
        <taxon>Fabaceae</taxon>
        <taxon>Papilionoideae</taxon>
        <taxon>50 kb inversion clade</taxon>
        <taxon>dalbergioids sensu lato</taxon>
        <taxon>Dalbergieae</taxon>
        <taxon>Pterocarpus clade</taxon>
        <taxon>Stylosanthes</taxon>
    </lineage>
</organism>
<proteinExistence type="predicted"/>
<dbReference type="EMBL" id="JASCZI010121979">
    <property type="protein sequence ID" value="MED6163441.1"/>
    <property type="molecule type" value="Genomic_DNA"/>
</dbReference>
<accession>A0ABU6UQ47</accession>
<comment type="caution">
    <text evidence="1">The sequence shown here is derived from an EMBL/GenBank/DDBJ whole genome shotgun (WGS) entry which is preliminary data.</text>
</comment>
<gene>
    <name evidence="1" type="ORF">PIB30_079976</name>
</gene>
<sequence length="108" mass="12556">MVAVTSTPELRLTHHLRLREALITLYVSIPPLRYGYHVFLSVLPLQICTRFELWVFLCFRGSCRFKSVLARARAMNHHPHGRMKVLWAWLKAMEGVDGAIASLRMHEE</sequence>
<evidence type="ECO:0000313" key="2">
    <source>
        <dbReference type="Proteomes" id="UP001341840"/>
    </source>
</evidence>
<evidence type="ECO:0000313" key="1">
    <source>
        <dbReference type="EMBL" id="MED6163441.1"/>
    </source>
</evidence>
<protein>
    <submittedName>
        <fullName evidence="1">Uncharacterized protein</fullName>
    </submittedName>
</protein>
<keyword evidence="2" id="KW-1185">Reference proteome</keyword>
<reference evidence="1 2" key="1">
    <citation type="journal article" date="2023" name="Plants (Basel)">
        <title>Bridging the Gap: Combining Genomics and Transcriptomics Approaches to Understand Stylosanthes scabra, an Orphan Legume from the Brazilian Caatinga.</title>
        <authorList>
            <person name="Ferreira-Neto J.R.C."/>
            <person name="da Silva M.D."/>
            <person name="Binneck E."/>
            <person name="de Melo N.F."/>
            <person name="da Silva R.H."/>
            <person name="de Melo A.L.T.M."/>
            <person name="Pandolfi V."/>
            <person name="Bustamante F.O."/>
            <person name="Brasileiro-Vidal A.C."/>
            <person name="Benko-Iseppon A.M."/>
        </authorList>
    </citation>
    <scope>NUCLEOTIDE SEQUENCE [LARGE SCALE GENOMIC DNA]</scope>
    <source>
        <tissue evidence="1">Leaves</tissue>
    </source>
</reference>
<dbReference type="Proteomes" id="UP001341840">
    <property type="component" value="Unassembled WGS sequence"/>
</dbReference>
<name>A0ABU6UQ47_9FABA</name>